<evidence type="ECO:0000313" key="4">
    <source>
        <dbReference type="Proteomes" id="UP000663570"/>
    </source>
</evidence>
<dbReference type="Proteomes" id="UP000663570">
    <property type="component" value="Chromosome"/>
</dbReference>
<proteinExistence type="predicted"/>
<protein>
    <submittedName>
        <fullName evidence="3">Chalcone isomerase family protein</fullName>
    </submittedName>
</protein>
<dbReference type="PANTHER" id="PTHR47698:SF2">
    <property type="entry name" value="FATTY-ACID-BINDING PROTEIN 3, CHLOROPLASTIC"/>
    <property type="match status" value="1"/>
</dbReference>
<accession>A0ABX7M4V7</accession>
<reference evidence="3 4" key="1">
    <citation type="submission" date="2021-02" db="EMBL/GenBank/DDBJ databases">
        <title>Niveibacterium changnyeongensis HC41.</title>
        <authorList>
            <person name="Kang M."/>
        </authorList>
    </citation>
    <scope>NUCLEOTIDE SEQUENCE [LARGE SCALE GENOMIC DNA]</scope>
    <source>
        <strain evidence="3 4">HC41</strain>
    </source>
</reference>
<organism evidence="3 4">
    <name type="scientific">Niveibacterium microcysteis</name>
    <dbReference type="NCBI Taxonomy" id="2811415"/>
    <lineage>
        <taxon>Bacteria</taxon>
        <taxon>Pseudomonadati</taxon>
        <taxon>Pseudomonadota</taxon>
        <taxon>Betaproteobacteria</taxon>
        <taxon>Rhodocyclales</taxon>
        <taxon>Rhodocyclaceae</taxon>
        <taxon>Niveibacterium</taxon>
    </lineage>
</organism>
<feature type="signal peptide" evidence="1">
    <location>
        <begin position="1"/>
        <end position="21"/>
    </location>
</feature>
<dbReference type="RefSeq" id="WP_206253962.1">
    <property type="nucleotide sequence ID" value="NZ_CP071060.1"/>
</dbReference>
<feature type="chain" id="PRO_5047467042" evidence="1">
    <location>
        <begin position="22"/>
        <end position="191"/>
    </location>
</feature>
<dbReference type="Pfam" id="PF16036">
    <property type="entry name" value="Chalcone_3"/>
    <property type="match status" value="1"/>
</dbReference>
<keyword evidence="3" id="KW-0413">Isomerase</keyword>
<keyword evidence="1" id="KW-0732">Signal</keyword>
<dbReference type="PANTHER" id="PTHR47698">
    <property type="entry name" value="FATTY-ACID-BINDING PROTEIN 3, CHLOROPLASTIC"/>
    <property type="match status" value="1"/>
</dbReference>
<feature type="domain" description="Chalcone isomerase" evidence="2">
    <location>
        <begin position="24"/>
        <end position="189"/>
    </location>
</feature>
<evidence type="ECO:0000259" key="2">
    <source>
        <dbReference type="Pfam" id="PF16036"/>
    </source>
</evidence>
<dbReference type="InterPro" id="IPR016088">
    <property type="entry name" value="Chalcone_isomerase_3-sand"/>
</dbReference>
<keyword evidence="4" id="KW-1185">Reference proteome</keyword>
<dbReference type="InterPro" id="IPR016087">
    <property type="entry name" value="Chalcone_isomerase"/>
</dbReference>
<dbReference type="Gene3D" id="3.50.70.10">
    <property type="match status" value="1"/>
</dbReference>
<evidence type="ECO:0000313" key="3">
    <source>
        <dbReference type="EMBL" id="QSI76218.1"/>
    </source>
</evidence>
<dbReference type="SUPFAM" id="SSF54626">
    <property type="entry name" value="Chalcone isomerase"/>
    <property type="match status" value="1"/>
</dbReference>
<dbReference type="GO" id="GO:0016853">
    <property type="term" value="F:isomerase activity"/>
    <property type="evidence" value="ECO:0007669"/>
    <property type="project" value="UniProtKB-KW"/>
</dbReference>
<dbReference type="EMBL" id="CP071060">
    <property type="protein sequence ID" value="QSI76218.1"/>
    <property type="molecule type" value="Genomic_DNA"/>
</dbReference>
<dbReference type="InterPro" id="IPR036298">
    <property type="entry name" value="Chalcone_isomerase_sf"/>
</dbReference>
<name>A0ABX7M4V7_9RHOO</name>
<sequence>MRNRTLAALLLSAALITPAFAAIDVAGVKFEDKASAGTAELVLNGAGLRKKAFFKVYAIGLYLPAKADSAGGVIGAKGPKRIQIVTLRDLSAEQLSEALENGVQENSTEADMAKIKARLEEFRANLLAMGKVPEKSDIRIEWTGSATRVLMNGTAKGKEIQGEDFYAALLKIWFGDKPVQSDLKDALLGKK</sequence>
<evidence type="ECO:0000256" key="1">
    <source>
        <dbReference type="SAM" id="SignalP"/>
    </source>
</evidence>
<gene>
    <name evidence="3" type="ORF">JY500_17335</name>
</gene>